<keyword evidence="16" id="KW-1185">Reference proteome</keyword>
<dbReference type="Gene3D" id="3.30.70.330">
    <property type="match status" value="1"/>
</dbReference>
<comment type="caution">
    <text evidence="15">The sequence shown here is derived from an EMBL/GenBank/DDBJ whole genome shotgun (WGS) entry which is preliminary data.</text>
</comment>
<keyword evidence="11" id="KW-0544">Nucleosome core</keyword>
<dbReference type="PANTHER" id="PTHR23428">
    <property type="entry name" value="HISTONE H2B"/>
    <property type="match status" value="1"/>
</dbReference>
<protein>
    <recommendedName>
        <fullName evidence="14">RRM domain-containing protein</fullName>
    </recommendedName>
</protein>
<evidence type="ECO:0000313" key="15">
    <source>
        <dbReference type="EMBL" id="KAG5615985.1"/>
    </source>
</evidence>
<dbReference type="SUPFAM" id="SSF47113">
    <property type="entry name" value="Histone-fold"/>
    <property type="match status" value="1"/>
</dbReference>
<evidence type="ECO:0000259" key="14">
    <source>
        <dbReference type="PROSITE" id="PS50102"/>
    </source>
</evidence>
<evidence type="ECO:0000256" key="2">
    <source>
        <dbReference type="ARBA" id="ARBA00004123"/>
    </source>
</evidence>
<keyword evidence="5" id="KW-0158">Chromosome</keyword>
<accession>A0A9J5ZUR3</accession>
<evidence type="ECO:0000256" key="7">
    <source>
        <dbReference type="ARBA" id="ARBA00022843"/>
    </source>
</evidence>
<evidence type="ECO:0000256" key="6">
    <source>
        <dbReference type="ARBA" id="ARBA00022499"/>
    </source>
</evidence>
<evidence type="ECO:0000256" key="12">
    <source>
        <dbReference type="PROSITE-ProRule" id="PRU00176"/>
    </source>
</evidence>
<proteinExistence type="inferred from homology"/>
<dbReference type="Proteomes" id="UP000824120">
    <property type="component" value="Chromosome 3"/>
</dbReference>
<dbReference type="InterPro" id="IPR035979">
    <property type="entry name" value="RBD_domain_sf"/>
</dbReference>
<evidence type="ECO:0000256" key="1">
    <source>
        <dbReference type="ARBA" id="ARBA00002001"/>
    </source>
</evidence>
<dbReference type="GO" id="GO:0030527">
    <property type="term" value="F:structural constituent of chromatin"/>
    <property type="evidence" value="ECO:0007669"/>
    <property type="project" value="InterPro"/>
</dbReference>
<dbReference type="InterPro" id="IPR012677">
    <property type="entry name" value="Nucleotide-bd_a/b_plait_sf"/>
</dbReference>
<organism evidence="15 16">
    <name type="scientific">Solanum commersonii</name>
    <name type="common">Commerson's wild potato</name>
    <name type="synonym">Commerson's nightshade</name>
    <dbReference type="NCBI Taxonomy" id="4109"/>
    <lineage>
        <taxon>Eukaryota</taxon>
        <taxon>Viridiplantae</taxon>
        <taxon>Streptophyta</taxon>
        <taxon>Embryophyta</taxon>
        <taxon>Tracheophyta</taxon>
        <taxon>Spermatophyta</taxon>
        <taxon>Magnoliopsida</taxon>
        <taxon>eudicotyledons</taxon>
        <taxon>Gunneridae</taxon>
        <taxon>Pentapetalae</taxon>
        <taxon>asterids</taxon>
        <taxon>lamiids</taxon>
        <taxon>Solanales</taxon>
        <taxon>Solanaceae</taxon>
        <taxon>Solanoideae</taxon>
        <taxon>Solaneae</taxon>
        <taxon>Solanum</taxon>
    </lineage>
</organism>
<dbReference type="GO" id="GO:0046982">
    <property type="term" value="F:protein heterodimerization activity"/>
    <property type="evidence" value="ECO:0007669"/>
    <property type="project" value="InterPro"/>
</dbReference>
<dbReference type="OrthoDB" id="8123449at2759"/>
<feature type="region of interest" description="Disordered" evidence="13">
    <location>
        <begin position="1"/>
        <end position="44"/>
    </location>
</feature>
<dbReference type="CDD" id="cd22910">
    <property type="entry name" value="HFD_H2B"/>
    <property type="match status" value="1"/>
</dbReference>
<keyword evidence="8" id="KW-0007">Acetylation</keyword>
<evidence type="ECO:0000256" key="8">
    <source>
        <dbReference type="ARBA" id="ARBA00022990"/>
    </source>
</evidence>
<evidence type="ECO:0000256" key="3">
    <source>
        <dbReference type="ARBA" id="ARBA00004286"/>
    </source>
</evidence>
<dbReference type="Pfam" id="PF00125">
    <property type="entry name" value="Histone"/>
    <property type="match status" value="1"/>
</dbReference>
<reference evidence="15 16" key="1">
    <citation type="submission" date="2020-09" db="EMBL/GenBank/DDBJ databases">
        <title>De no assembly of potato wild relative species, Solanum commersonii.</title>
        <authorList>
            <person name="Cho K."/>
        </authorList>
    </citation>
    <scope>NUCLEOTIDE SEQUENCE [LARGE SCALE GENOMIC DNA]</scope>
    <source>
        <strain evidence="15">LZ3.2</strain>
        <tissue evidence="15">Leaf</tissue>
    </source>
</reference>
<dbReference type="GO" id="GO:0000786">
    <property type="term" value="C:nucleosome"/>
    <property type="evidence" value="ECO:0007669"/>
    <property type="project" value="UniProtKB-KW"/>
</dbReference>
<evidence type="ECO:0000256" key="5">
    <source>
        <dbReference type="ARBA" id="ARBA00022454"/>
    </source>
</evidence>
<dbReference type="AlphaFoldDB" id="A0A9J5ZUR3"/>
<dbReference type="InterPro" id="IPR000504">
    <property type="entry name" value="RRM_dom"/>
</dbReference>
<dbReference type="InterPro" id="IPR007125">
    <property type="entry name" value="H2A/H2B/H3"/>
</dbReference>
<feature type="compositionally biased region" description="Basic and acidic residues" evidence="13">
    <location>
        <begin position="1"/>
        <end position="25"/>
    </location>
</feature>
<dbReference type="SMART" id="SM00360">
    <property type="entry name" value="RRM"/>
    <property type="match status" value="1"/>
</dbReference>
<evidence type="ECO:0000256" key="9">
    <source>
        <dbReference type="ARBA" id="ARBA00023125"/>
    </source>
</evidence>
<sequence length="348" mass="38094">MAPKAEKKPAEKKPAAEKAPTEKKPKAGKKLPKDGAAAAGDKKKKRVKKSVETYKIYIFKVLKQVHPDIGISSKAMGIMNSFINDIFEKLAQESSRLARYNKKPTITSREIQTAVRLVLPGELAKHAVSEVVIHSKNLIFWVVMVLYQPVLGSYVTRTLQKCCRCVLDPSKYIAFEGSGTHLALGKDDQAWASGDTSRKTLKNRYFEFYDAMSVPMAIALPGRLLFGQPVIVKPSEADKNLIFFEAFGPVELVQLPTNPETGHCKGFGFVQFAQLEHAKASQSLNCNLEIAGRTIKVSSVAEDVRAQDAGAKTADFDDDEGGGLVCLTVYRQGGSFSGKPCEYSSTVT</sequence>
<keyword evidence="7" id="KW-0832">Ubl conjugation</keyword>
<evidence type="ECO:0000313" key="16">
    <source>
        <dbReference type="Proteomes" id="UP000824120"/>
    </source>
</evidence>
<evidence type="ECO:0000256" key="11">
    <source>
        <dbReference type="ARBA" id="ARBA00023269"/>
    </source>
</evidence>
<dbReference type="SMART" id="SM00427">
    <property type="entry name" value="H2B"/>
    <property type="match status" value="1"/>
</dbReference>
<dbReference type="SUPFAM" id="SSF54928">
    <property type="entry name" value="RNA-binding domain, RBD"/>
    <property type="match status" value="1"/>
</dbReference>
<comment type="similarity">
    <text evidence="4">Belongs to the histone H2B family.</text>
</comment>
<evidence type="ECO:0000256" key="4">
    <source>
        <dbReference type="ARBA" id="ARBA00006846"/>
    </source>
</evidence>
<comment type="subcellular location">
    <subcellularLocation>
        <location evidence="3">Chromosome</location>
    </subcellularLocation>
    <subcellularLocation>
        <location evidence="2">Nucleus</location>
    </subcellularLocation>
</comment>
<keyword evidence="6" id="KW-1017">Isopeptide bond</keyword>
<dbReference type="EMBL" id="JACXVP010000003">
    <property type="protein sequence ID" value="KAG5615985.1"/>
    <property type="molecule type" value="Genomic_DNA"/>
</dbReference>
<keyword evidence="10" id="KW-0539">Nucleus</keyword>
<dbReference type="Gene3D" id="1.10.20.10">
    <property type="entry name" value="Histone, subunit A"/>
    <property type="match status" value="1"/>
</dbReference>
<evidence type="ECO:0000256" key="10">
    <source>
        <dbReference type="ARBA" id="ARBA00023242"/>
    </source>
</evidence>
<dbReference type="Pfam" id="PF00076">
    <property type="entry name" value="RRM_1"/>
    <property type="match status" value="1"/>
</dbReference>
<dbReference type="PROSITE" id="PS50102">
    <property type="entry name" value="RRM"/>
    <property type="match status" value="1"/>
</dbReference>
<dbReference type="GO" id="GO:0003723">
    <property type="term" value="F:RNA binding"/>
    <property type="evidence" value="ECO:0007669"/>
    <property type="project" value="UniProtKB-UniRule"/>
</dbReference>
<name>A0A9J5ZUR3_SOLCO</name>
<dbReference type="FunFam" id="1.10.20.10:FF:000014">
    <property type="entry name" value="Histone H2B"/>
    <property type="match status" value="1"/>
</dbReference>
<dbReference type="InterPro" id="IPR009072">
    <property type="entry name" value="Histone-fold"/>
</dbReference>
<dbReference type="InterPro" id="IPR000558">
    <property type="entry name" value="Histone_H2B"/>
</dbReference>
<evidence type="ECO:0000256" key="13">
    <source>
        <dbReference type="SAM" id="MobiDB-lite"/>
    </source>
</evidence>
<feature type="domain" description="RRM" evidence="14">
    <location>
        <begin position="223"/>
        <end position="302"/>
    </location>
</feature>
<keyword evidence="9" id="KW-0238">DNA-binding</keyword>
<gene>
    <name evidence="15" type="ORF">H5410_015809</name>
</gene>
<keyword evidence="12" id="KW-0694">RNA-binding</keyword>
<dbReference type="PRINTS" id="PR00621">
    <property type="entry name" value="HISTONEH2B"/>
</dbReference>
<dbReference type="GO" id="GO:0005634">
    <property type="term" value="C:nucleus"/>
    <property type="evidence" value="ECO:0007669"/>
    <property type="project" value="UniProtKB-SubCell"/>
</dbReference>
<dbReference type="GO" id="GO:0003677">
    <property type="term" value="F:DNA binding"/>
    <property type="evidence" value="ECO:0007669"/>
    <property type="project" value="UniProtKB-KW"/>
</dbReference>
<comment type="function">
    <text evidence="1">Core component of nucleosome. Nucleosomes wrap and compact DNA into chromatin, limiting DNA accessibility to the cellular machineries which require DNA as a template. Histones thereby play a central role in transcription regulation, DNA repair, DNA replication and chromosomal stability. DNA accessibility is regulated via a complex set of post-translational modifications of histones, also called histone code, and nucleosome remodeling.</text>
</comment>